<evidence type="ECO:0000313" key="2">
    <source>
        <dbReference type="EMBL" id="AAW61332.1"/>
    </source>
</evidence>
<dbReference type="STRING" id="290633.GOX1591"/>
<keyword evidence="3" id="KW-1185">Reference proteome</keyword>
<dbReference type="Proteomes" id="UP000006375">
    <property type="component" value="Chromosome"/>
</dbReference>
<proteinExistence type="predicted"/>
<gene>
    <name evidence="2" type="ordered locus">GOX1591</name>
</gene>
<protein>
    <submittedName>
        <fullName evidence="2">Uncharacterized protein</fullName>
    </submittedName>
</protein>
<dbReference type="RefSeq" id="WP_011253115.1">
    <property type="nucleotide sequence ID" value="NC_006677.1"/>
</dbReference>
<dbReference type="AlphaFoldDB" id="Q5FQL4"/>
<name>Q5FQL4_GLUOX</name>
<evidence type="ECO:0000256" key="1">
    <source>
        <dbReference type="SAM" id="MobiDB-lite"/>
    </source>
</evidence>
<sequence length="117" mass="11754">MGHETSCPYSGEPQDVPSPPHRAPAGAACGPEQKECRLAALSPSFPRPSRAGTAAVTLSAALSIGLALTAPLSGAHAQTTAPAPASEAKVLPGKIVYAQLTTPDLARCLVPGFDGLD</sequence>
<evidence type="ECO:0000313" key="3">
    <source>
        <dbReference type="Proteomes" id="UP000006375"/>
    </source>
</evidence>
<dbReference type="KEGG" id="gox:GOX1591"/>
<reference evidence="2 3" key="1">
    <citation type="journal article" date="2005" name="Nat. Biotechnol.">
        <title>Complete genome sequence of the acetic acid bacterium Gluconobacter oxydans.</title>
        <authorList>
            <person name="Prust C."/>
            <person name="Hoffmeister M."/>
            <person name="Liesegang H."/>
            <person name="Wiezer A."/>
            <person name="Fricke W.F."/>
            <person name="Ehrenreich A."/>
            <person name="Gottschalk G."/>
            <person name="Deppenmeier U."/>
        </authorList>
    </citation>
    <scope>NUCLEOTIDE SEQUENCE [LARGE SCALE GENOMIC DNA]</scope>
    <source>
        <strain evidence="2 3">621H</strain>
    </source>
</reference>
<organism evidence="2 3">
    <name type="scientific">Gluconobacter oxydans (strain 621H)</name>
    <name type="common">Gluconobacter suboxydans</name>
    <dbReference type="NCBI Taxonomy" id="290633"/>
    <lineage>
        <taxon>Bacteria</taxon>
        <taxon>Pseudomonadati</taxon>
        <taxon>Pseudomonadota</taxon>
        <taxon>Alphaproteobacteria</taxon>
        <taxon>Acetobacterales</taxon>
        <taxon>Acetobacteraceae</taxon>
        <taxon>Gluconobacter</taxon>
    </lineage>
</organism>
<accession>Q5FQL4</accession>
<dbReference type="HOGENOM" id="CLU_2081479_0_0_5"/>
<dbReference type="EMBL" id="CP000009">
    <property type="protein sequence ID" value="AAW61332.1"/>
    <property type="molecule type" value="Genomic_DNA"/>
</dbReference>
<feature type="region of interest" description="Disordered" evidence="1">
    <location>
        <begin position="1"/>
        <end position="29"/>
    </location>
</feature>